<comment type="caution">
    <text evidence="2">The sequence shown here is derived from an EMBL/GenBank/DDBJ whole genome shotgun (WGS) entry which is preliminary data.</text>
</comment>
<evidence type="ECO:0000256" key="1">
    <source>
        <dbReference type="SAM" id="SignalP"/>
    </source>
</evidence>
<reference evidence="2 3" key="1">
    <citation type="submission" date="2016-04" db="EMBL/GenBank/DDBJ databases">
        <title>Evolutionary innovation and constraint leading to complex multicellularity in the Ascomycota.</title>
        <authorList>
            <person name="Cisse O."/>
            <person name="Nguyen A."/>
            <person name="Hewitt D.A."/>
            <person name="Jedd G."/>
            <person name="Stajich J.E."/>
        </authorList>
    </citation>
    <scope>NUCLEOTIDE SEQUENCE [LARGE SCALE GENOMIC DNA]</scope>
    <source>
        <strain evidence="2 3">DAH-3</strain>
    </source>
</reference>
<evidence type="ECO:0000313" key="2">
    <source>
        <dbReference type="EMBL" id="OLL24853.1"/>
    </source>
</evidence>
<organism evidence="2 3">
    <name type="scientific">Neolecta irregularis (strain DAH-3)</name>
    <dbReference type="NCBI Taxonomy" id="1198029"/>
    <lineage>
        <taxon>Eukaryota</taxon>
        <taxon>Fungi</taxon>
        <taxon>Dikarya</taxon>
        <taxon>Ascomycota</taxon>
        <taxon>Taphrinomycotina</taxon>
        <taxon>Neolectales</taxon>
        <taxon>Neolectaceae</taxon>
        <taxon>Neolecta</taxon>
    </lineage>
</organism>
<evidence type="ECO:0000313" key="3">
    <source>
        <dbReference type="Proteomes" id="UP000186594"/>
    </source>
</evidence>
<dbReference type="Proteomes" id="UP000186594">
    <property type="component" value="Unassembled WGS sequence"/>
</dbReference>
<keyword evidence="1" id="KW-0732">Signal</keyword>
<accession>A0A1U7LQJ3</accession>
<dbReference type="AlphaFoldDB" id="A0A1U7LQJ3"/>
<proteinExistence type="predicted"/>
<protein>
    <submittedName>
        <fullName evidence="2">Uncharacterized protein</fullName>
    </submittedName>
</protein>
<dbReference type="EMBL" id="LXFE01000595">
    <property type="protein sequence ID" value="OLL24853.1"/>
    <property type="molecule type" value="Genomic_DNA"/>
</dbReference>
<name>A0A1U7LQJ3_NEOID</name>
<feature type="signal peptide" evidence="1">
    <location>
        <begin position="1"/>
        <end position="18"/>
    </location>
</feature>
<sequence length="150" mass="16272">MQTLFALLYLTSNAAVLSMAVSGSIVPSALLADPVILPPSSYVSLSAPGSHYTAPLTQYGKFEIGNVDVDSPLRVDVQQALVVVHTTIRGNEWDHIGPVEPFPILLQAVSRADYFTVASGRVQFDVAGWESHVTDGRVYELDDLRDTQND</sequence>
<gene>
    <name evidence="2" type="ORF">NEOLI_002850</name>
</gene>
<dbReference type="OrthoDB" id="27095at2759"/>
<dbReference type="STRING" id="1198029.A0A1U7LQJ3"/>
<keyword evidence="3" id="KW-1185">Reference proteome</keyword>
<feature type="chain" id="PRO_5012030092" evidence="1">
    <location>
        <begin position="19"/>
        <end position="150"/>
    </location>
</feature>